<sequence length="452" mass="49934">MAKRVRDATLESRAAREKLKPRGKPYYKAIGPSLHLGYRKGKSGGRWVVRLYVGDRNYRVETVADADDRLDANGGSILDFWQAQEKARELHTKQSAAPEPAALTVRQAVEAYIAMRDARESRRKGRAVRSDASRRLHRYVLGQDKRGKQEAVPASALADMAMAALTDDDLAAWRAGLSDTLKETTKRRLANDLKAALHTQRKQLNAALVVNDGLKGVVADDEAEPVARDNQILSDAQIMRLLDAARQIDAELGWDGDLFRLVSVLNATGARFSQIARMKVRDCQLAEARLLVPSSRKGKAGKSGASMIPVEPAVIDVLRPAVAGRAGDAPLLERWRHRQTPGSIRWVREGRGPWQSSSDMDRAWKAIRERAGMPGVIAYALRHSSIVRGIRQNLPIRLVAAAHDTSVAMIEKHYAKWITSGLEEMARLAIVPLMPAPATDGKVVRLDEARRS</sequence>
<proteinExistence type="predicted"/>
<organism evidence="3 4">
    <name type="scientific">Mesorhizobium alhagi CCNWXJ12-2</name>
    <dbReference type="NCBI Taxonomy" id="1107882"/>
    <lineage>
        <taxon>Bacteria</taxon>
        <taxon>Pseudomonadati</taxon>
        <taxon>Pseudomonadota</taxon>
        <taxon>Alphaproteobacteria</taxon>
        <taxon>Hyphomicrobiales</taxon>
        <taxon>Phyllobacteriaceae</taxon>
        <taxon>Allomesorhizobium</taxon>
    </lineage>
</organism>
<dbReference type="GO" id="GO:0015074">
    <property type="term" value="P:DNA integration"/>
    <property type="evidence" value="ECO:0007669"/>
    <property type="project" value="InterPro"/>
</dbReference>
<dbReference type="InterPro" id="IPR011010">
    <property type="entry name" value="DNA_brk_join_enz"/>
</dbReference>
<dbReference type="AlphaFoldDB" id="H0HMA2"/>
<dbReference type="GO" id="GO:0003677">
    <property type="term" value="F:DNA binding"/>
    <property type="evidence" value="ECO:0007669"/>
    <property type="project" value="InterPro"/>
</dbReference>
<dbReference type="OrthoDB" id="7465727at2"/>
<feature type="domain" description="Tyr recombinase" evidence="2">
    <location>
        <begin position="228"/>
        <end position="427"/>
    </location>
</feature>
<keyword evidence="1" id="KW-0233">DNA recombination</keyword>
<dbReference type="PATRIC" id="fig|1107882.3.peg.1237"/>
<keyword evidence="4" id="KW-1185">Reference proteome</keyword>
<gene>
    <name evidence="3" type="ORF">MAXJ12_06330</name>
</gene>
<protein>
    <submittedName>
        <fullName evidence="3">Integrase family protein</fullName>
    </submittedName>
</protein>
<dbReference type="SUPFAM" id="SSF56349">
    <property type="entry name" value="DNA breaking-rejoining enzymes"/>
    <property type="match status" value="1"/>
</dbReference>
<dbReference type="GO" id="GO:0006310">
    <property type="term" value="P:DNA recombination"/>
    <property type="evidence" value="ECO:0007669"/>
    <property type="project" value="UniProtKB-KW"/>
</dbReference>
<dbReference type="EMBL" id="AHAM01000041">
    <property type="protein sequence ID" value="EHK58116.1"/>
    <property type="molecule type" value="Genomic_DNA"/>
</dbReference>
<dbReference type="InterPro" id="IPR013762">
    <property type="entry name" value="Integrase-like_cat_sf"/>
</dbReference>
<name>H0HMA2_9HYPH</name>
<dbReference type="InterPro" id="IPR002104">
    <property type="entry name" value="Integrase_catalytic"/>
</dbReference>
<dbReference type="Gene3D" id="1.10.443.10">
    <property type="entry name" value="Intergrase catalytic core"/>
    <property type="match status" value="1"/>
</dbReference>
<accession>H0HMA2</accession>
<evidence type="ECO:0000259" key="2">
    <source>
        <dbReference type="PROSITE" id="PS51898"/>
    </source>
</evidence>
<evidence type="ECO:0000313" key="3">
    <source>
        <dbReference type="EMBL" id="EHK58116.1"/>
    </source>
</evidence>
<evidence type="ECO:0000256" key="1">
    <source>
        <dbReference type="ARBA" id="ARBA00023172"/>
    </source>
</evidence>
<evidence type="ECO:0000313" key="4">
    <source>
        <dbReference type="Proteomes" id="UP000003250"/>
    </source>
</evidence>
<dbReference type="Proteomes" id="UP000003250">
    <property type="component" value="Unassembled WGS sequence"/>
</dbReference>
<dbReference type="PROSITE" id="PS51898">
    <property type="entry name" value="TYR_RECOMBINASE"/>
    <property type="match status" value="1"/>
</dbReference>
<reference evidence="3 4" key="1">
    <citation type="journal article" date="2012" name="J. Bacteriol.">
        <title>Draft Genome Sequence of Mesorhizobium alhagi CCNWXJ12-2T, a Novel Salt-Resistant Species Isolated from the Desert of Northwestern China.</title>
        <authorList>
            <person name="Zhou M."/>
            <person name="Chen W."/>
            <person name="Chen H."/>
            <person name="Wei G."/>
        </authorList>
    </citation>
    <scope>NUCLEOTIDE SEQUENCE [LARGE SCALE GENOMIC DNA]</scope>
    <source>
        <strain evidence="3 4">CCNWXJ12-2</strain>
    </source>
</reference>